<dbReference type="PANTHER" id="PTHR21107">
    <property type="entry name" value="CYTOCHROME C OXIDASE ASSEMBLY PROTEIN COX19"/>
    <property type="match status" value="1"/>
</dbReference>
<evidence type="ECO:0000256" key="2">
    <source>
        <dbReference type="ARBA" id="ARBA00022490"/>
    </source>
</evidence>
<dbReference type="STRING" id="6248.A0A0K0E975"/>
<keyword evidence="3" id="KW-1015">Disulfide bond</keyword>
<evidence type="ECO:0000256" key="1">
    <source>
        <dbReference type="ARBA" id="ARBA00004496"/>
    </source>
</evidence>
<dbReference type="Pfam" id="PF06747">
    <property type="entry name" value="CHCH"/>
    <property type="match status" value="1"/>
</dbReference>
<feature type="domain" description="CHCH" evidence="5">
    <location>
        <begin position="28"/>
        <end position="62"/>
    </location>
</feature>
<dbReference type="PANTHER" id="PTHR21107:SF2">
    <property type="entry name" value="CYTOCHROME C OXIDASE ASSEMBLY PROTEIN COX19"/>
    <property type="match status" value="1"/>
</dbReference>
<accession>A0A0K0E975</accession>
<proteinExistence type="inferred from homology"/>
<evidence type="ECO:0000256" key="3">
    <source>
        <dbReference type="ARBA" id="ARBA00023157"/>
    </source>
</evidence>
<keyword evidence="2" id="KW-0963">Cytoplasm</keyword>
<evidence type="ECO:0000256" key="4">
    <source>
        <dbReference type="ARBA" id="ARBA00038223"/>
    </source>
</evidence>
<reference evidence="6" key="1">
    <citation type="submission" date="2015-08" db="UniProtKB">
        <authorList>
            <consortium name="WormBaseParasite"/>
        </authorList>
    </citation>
    <scope>IDENTIFICATION</scope>
</reference>
<comment type="similarity">
    <text evidence="4">Belongs to the COX19 family.</text>
</comment>
<dbReference type="AlphaFoldDB" id="A0A0K0E975"/>
<protein>
    <submittedName>
        <fullName evidence="6">CHCH domain-containing protein</fullName>
    </submittedName>
</protein>
<dbReference type="InterPro" id="IPR010625">
    <property type="entry name" value="CHCH"/>
</dbReference>
<dbReference type="GO" id="GO:0005758">
    <property type="term" value="C:mitochondrial intermembrane space"/>
    <property type="evidence" value="ECO:0007669"/>
    <property type="project" value="TreeGrafter"/>
</dbReference>
<evidence type="ECO:0000259" key="5">
    <source>
        <dbReference type="Pfam" id="PF06747"/>
    </source>
</evidence>
<dbReference type="InterPro" id="IPR051383">
    <property type="entry name" value="COX19"/>
</dbReference>
<dbReference type="WBParaSite" id="SSTP_0000605900.1">
    <property type="protein sequence ID" value="SSTP_0000605900.1"/>
    <property type="gene ID" value="SSTP_0000605900"/>
</dbReference>
<organism evidence="6">
    <name type="scientific">Strongyloides stercoralis</name>
    <name type="common">Threadworm</name>
    <dbReference type="NCBI Taxonomy" id="6248"/>
    <lineage>
        <taxon>Eukaryota</taxon>
        <taxon>Metazoa</taxon>
        <taxon>Ecdysozoa</taxon>
        <taxon>Nematoda</taxon>
        <taxon>Chromadorea</taxon>
        <taxon>Rhabditida</taxon>
        <taxon>Tylenchina</taxon>
        <taxon>Panagrolaimomorpha</taxon>
        <taxon>Strongyloidoidea</taxon>
        <taxon>Strongyloididae</taxon>
        <taxon>Strongyloides</taxon>
    </lineage>
</organism>
<evidence type="ECO:0000313" key="6">
    <source>
        <dbReference type="WBParaSite" id="SSTP_0000605900.1"/>
    </source>
</evidence>
<dbReference type="PROSITE" id="PS51808">
    <property type="entry name" value="CHCH"/>
    <property type="match status" value="1"/>
</dbReference>
<name>A0A0K0E975_STRER</name>
<comment type="subcellular location">
    <subcellularLocation>
        <location evidence="1">Cytoplasm</location>
    </subcellularLocation>
</comment>
<dbReference type="GO" id="GO:0033617">
    <property type="term" value="P:mitochondrial respiratory chain complex IV assembly"/>
    <property type="evidence" value="ECO:0007669"/>
    <property type="project" value="TreeGrafter"/>
</dbReference>
<sequence length="84" mass="9846">MEAGPFRRIEKVSPPLKGSFPLDYHGDCKLEMLKYMICLNDNKNMNSECRDQAKSYFSCRMEKGLMDKDEWKTLGFKDVDTQKN</sequence>